<dbReference type="OrthoDB" id="6021021at2759"/>
<evidence type="ECO:0000256" key="2">
    <source>
        <dbReference type="ARBA" id="ARBA00007193"/>
    </source>
</evidence>
<dbReference type="GO" id="GO:0005886">
    <property type="term" value="C:plasma membrane"/>
    <property type="evidence" value="ECO:0007669"/>
    <property type="project" value="TreeGrafter"/>
</dbReference>
<keyword evidence="10" id="KW-0325">Glycoprotein</keyword>
<proteinExistence type="inferred from homology"/>
<evidence type="ECO:0000256" key="12">
    <source>
        <dbReference type="ARBA" id="ARBA00023303"/>
    </source>
</evidence>
<keyword evidence="9" id="KW-0472">Membrane</keyword>
<dbReference type="InterPro" id="IPR001873">
    <property type="entry name" value="ENaC"/>
</dbReference>
<keyword evidence="3 13" id="KW-0813">Transport</keyword>
<accession>A0A2G9UFC1</accession>
<evidence type="ECO:0000256" key="8">
    <source>
        <dbReference type="ARBA" id="ARBA00023065"/>
    </source>
</evidence>
<organism evidence="14 15">
    <name type="scientific">Teladorsagia circumcincta</name>
    <name type="common">Brown stomach worm</name>
    <name type="synonym">Ostertagia circumcincta</name>
    <dbReference type="NCBI Taxonomy" id="45464"/>
    <lineage>
        <taxon>Eukaryota</taxon>
        <taxon>Metazoa</taxon>
        <taxon>Ecdysozoa</taxon>
        <taxon>Nematoda</taxon>
        <taxon>Chromadorea</taxon>
        <taxon>Rhabditida</taxon>
        <taxon>Rhabditina</taxon>
        <taxon>Rhabditomorpha</taxon>
        <taxon>Strongyloidea</taxon>
        <taxon>Trichostrongylidae</taxon>
        <taxon>Teladorsagia</taxon>
    </lineage>
</organism>
<evidence type="ECO:0000256" key="11">
    <source>
        <dbReference type="ARBA" id="ARBA00023201"/>
    </source>
</evidence>
<evidence type="ECO:0000256" key="4">
    <source>
        <dbReference type="ARBA" id="ARBA00022461"/>
    </source>
</evidence>
<dbReference type="Gene3D" id="2.60.470.10">
    <property type="entry name" value="Acid-sensing ion channels like domains"/>
    <property type="match status" value="1"/>
</dbReference>
<dbReference type="PANTHER" id="PTHR11690">
    <property type="entry name" value="AMILORIDE-SENSITIVE SODIUM CHANNEL-RELATED"/>
    <property type="match status" value="1"/>
</dbReference>
<evidence type="ECO:0000256" key="9">
    <source>
        <dbReference type="ARBA" id="ARBA00023136"/>
    </source>
</evidence>
<keyword evidence="15" id="KW-1185">Reference proteome</keyword>
<comment type="subcellular location">
    <subcellularLocation>
        <location evidence="1">Membrane</location>
        <topology evidence="1">Multi-pass membrane protein</topology>
    </subcellularLocation>
</comment>
<evidence type="ECO:0000313" key="15">
    <source>
        <dbReference type="Proteomes" id="UP000230423"/>
    </source>
</evidence>
<evidence type="ECO:0000256" key="1">
    <source>
        <dbReference type="ARBA" id="ARBA00004141"/>
    </source>
</evidence>
<protein>
    <submittedName>
        <fullName evidence="14">Amiloride-sensitive sodium channel</fullName>
    </submittedName>
</protein>
<evidence type="ECO:0000256" key="13">
    <source>
        <dbReference type="RuleBase" id="RU000679"/>
    </source>
</evidence>
<evidence type="ECO:0000256" key="3">
    <source>
        <dbReference type="ARBA" id="ARBA00022448"/>
    </source>
</evidence>
<keyword evidence="5 13" id="KW-0812">Transmembrane</keyword>
<sequence length="264" mass="29627">MCNQATFDPRYEAIEAHCKCVGSLDMECIRFETPPRDNRLEKMHGFSKTPYCIGKEPVEIRKLWIDDLNKTISLPTTTPSPQPTTSRPHQRAIVSAPETIEAMGFSGMTDGVAMLTKAKENLMFTMSALSAEQRVALSQSKHEFIEMCSFNGHECNIDEDFRIHVDPEFGNCFTFNYDVNNNYTSSRAGPMYGIRVLLFVNTSDYMSTSESAGVRLAIHAPTEYPFPDTFGYSAPVGFASSFGMKKVKKFTVLLNDIFIIMGSR</sequence>
<dbReference type="GO" id="GO:0015280">
    <property type="term" value="F:ligand-gated sodium channel activity"/>
    <property type="evidence" value="ECO:0007669"/>
    <property type="project" value="TreeGrafter"/>
</dbReference>
<evidence type="ECO:0000256" key="10">
    <source>
        <dbReference type="ARBA" id="ARBA00023180"/>
    </source>
</evidence>
<dbReference type="AlphaFoldDB" id="A0A2G9UFC1"/>
<keyword evidence="6" id="KW-1133">Transmembrane helix</keyword>
<dbReference type="Pfam" id="PF00858">
    <property type="entry name" value="ASC"/>
    <property type="match status" value="1"/>
</dbReference>
<dbReference type="PANTHER" id="PTHR11690:SF276">
    <property type="entry name" value="DEGENERIN DEG-1"/>
    <property type="match status" value="1"/>
</dbReference>
<evidence type="ECO:0000256" key="5">
    <source>
        <dbReference type="ARBA" id="ARBA00022692"/>
    </source>
</evidence>
<dbReference type="EMBL" id="KZ346889">
    <property type="protein sequence ID" value="PIO68863.1"/>
    <property type="molecule type" value="Genomic_DNA"/>
</dbReference>
<feature type="non-terminal residue" evidence="14">
    <location>
        <position position="264"/>
    </location>
</feature>
<evidence type="ECO:0000313" key="14">
    <source>
        <dbReference type="EMBL" id="PIO68863.1"/>
    </source>
</evidence>
<keyword evidence="12 13" id="KW-0407">Ion channel</keyword>
<reference evidence="14 15" key="1">
    <citation type="submission" date="2015-09" db="EMBL/GenBank/DDBJ databases">
        <title>Draft genome of the parasitic nematode Teladorsagia circumcincta isolate WARC Sus (inbred).</title>
        <authorList>
            <person name="Mitreva M."/>
        </authorList>
    </citation>
    <scope>NUCLEOTIDE SEQUENCE [LARGE SCALE GENOMIC DNA]</scope>
    <source>
        <strain evidence="14 15">S</strain>
    </source>
</reference>
<dbReference type="PRINTS" id="PR01078">
    <property type="entry name" value="AMINACHANNEL"/>
</dbReference>
<comment type="similarity">
    <text evidence="2 13">Belongs to the amiloride-sensitive sodium channel (TC 1.A.6) family.</text>
</comment>
<gene>
    <name evidence="14" type="ORF">TELCIR_09334</name>
</gene>
<keyword evidence="7" id="KW-0915">Sodium</keyword>
<dbReference type="Proteomes" id="UP000230423">
    <property type="component" value="Unassembled WGS sequence"/>
</dbReference>
<name>A0A2G9UFC1_TELCI</name>
<evidence type="ECO:0000256" key="6">
    <source>
        <dbReference type="ARBA" id="ARBA00022989"/>
    </source>
</evidence>
<evidence type="ECO:0000256" key="7">
    <source>
        <dbReference type="ARBA" id="ARBA00023053"/>
    </source>
</evidence>
<keyword evidence="8 13" id="KW-0406">Ion transport</keyword>
<keyword evidence="4 13" id="KW-0894">Sodium channel</keyword>
<keyword evidence="11 13" id="KW-0739">Sodium transport</keyword>